<dbReference type="Pfam" id="PF07987">
    <property type="entry name" value="DUF1775"/>
    <property type="match status" value="1"/>
</dbReference>
<dbReference type="InterPro" id="IPR038507">
    <property type="entry name" value="YcnI-like_sf"/>
</dbReference>
<sequence length="267" mass="27342">MMIRTTRTTDPHTPARGRAPGRRVALTAAAGLLTGALALVPTAASAHVTVSPDRTVAGGYSLLTFGIPHGCSGSATTQVSIQIPDEIVRVTPSVSSRWDVEKVMEPLDPPVDDGHGGQRTERVSEVVYTAVDPLPDGYRDAVSIQVQLPDLPGETLYFPAVQVCEEGESPWIQLPEEGQTSRDLELPAPGFVLTAAEDAGAAATEDGDEAEIDTAGAETVAYDAGATGEGGAPAALTWAALVVGALGLVVGGLALALARSGRRGTAA</sequence>
<comment type="caution">
    <text evidence="4">The sequence shown here is derived from an EMBL/GenBank/DDBJ whole genome shotgun (WGS) entry which is preliminary data.</text>
</comment>
<accession>A0A0A0BLI8</accession>
<feature type="region of interest" description="Disordered" evidence="1">
    <location>
        <begin position="1"/>
        <end position="20"/>
    </location>
</feature>
<gene>
    <name evidence="4" type="ORF">N869_09510</name>
</gene>
<proteinExistence type="predicted"/>
<dbReference type="InterPro" id="IPR012533">
    <property type="entry name" value="YcnI-copper_dom"/>
</dbReference>
<dbReference type="Proteomes" id="UP000054314">
    <property type="component" value="Unassembled WGS sequence"/>
</dbReference>
<feature type="domain" description="YncI copper-binding" evidence="3">
    <location>
        <begin position="47"/>
        <end position="192"/>
    </location>
</feature>
<name>A0A0A0BLI8_9CELL</name>
<feature type="transmembrane region" description="Helical" evidence="2">
    <location>
        <begin position="235"/>
        <end position="258"/>
    </location>
</feature>
<keyword evidence="2" id="KW-0472">Membrane</keyword>
<reference evidence="4 5" key="1">
    <citation type="submission" date="2013-08" db="EMBL/GenBank/DDBJ databases">
        <title>Genome sequencing of Cellulomonas bogoriensis 69B4.</title>
        <authorList>
            <person name="Chen F."/>
            <person name="Li Y."/>
            <person name="Wang G."/>
        </authorList>
    </citation>
    <scope>NUCLEOTIDE SEQUENCE [LARGE SCALE GENOMIC DNA]</scope>
    <source>
        <strain evidence="4 5">69B4</strain>
    </source>
</reference>
<evidence type="ECO:0000256" key="2">
    <source>
        <dbReference type="SAM" id="Phobius"/>
    </source>
</evidence>
<dbReference type="EMBL" id="AXCZ01000293">
    <property type="protein sequence ID" value="KGM08557.1"/>
    <property type="molecule type" value="Genomic_DNA"/>
</dbReference>
<organism evidence="4 5">
    <name type="scientific">Cellulomonas bogoriensis 69B4 = DSM 16987</name>
    <dbReference type="NCBI Taxonomy" id="1386082"/>
    <lineage>
        <taxon>Bacteria</taxon>
        <taxon>Bacillati</taxon>
        <taxon>Actinomycetota</taxon>
        <taxon>Actinomycetes</taxon>
        <taxon>Micrococcales</taxon>
        <taxon>Cellulomonadaceae</taxon>
        <taxon>Cellulomonas</taxon>
    </lineage>
</organism>
<dbReference type="AlphaFoldDB" id="A0A0A0BLI8"/>
<dbReference type="OrthoDB" id="9810871at2"/>
<evidence type="ECO:0000313" key="5">
    <source>
        <dbReference type="Proteomes" id="UP000054314"/>
    </source>
</evidence>
<keyword evidence="5" id="KW-1185">Reference proteome</keyword>
<keyword evidence="2" id="KW-1133">Transmembrane helix</keyword>
<evidence type="ECO:0000256" key="1">
    <source>
        <dbReference type="SAM" id="MobiDB-lite"/>
    </source>
</evidence>
<dbReference type="Gene3D" id="2.60.40.2230">
    <property type="entry name" value="Uncharacterised protein YcnI-like PF07987, DUF1775"/>
    <property type="match status" value="1"/>
</dbReference>
<protein>
    <submittedName>
        <fullName evidence="4">Nuclear export factor GLE1</fullName>
    </submittedName>
</protein>
<keyword evidence="2" id="KW-0812">Transmembrane</keyword>
<dbReference type="CDD" id="cd08545">
    <property type="entry name" value="YcnI_like"/>
    <property type="match status" value="1"/>
</dbReference>
<evidence type="ECO:0000313" key="4">
    <source>
        <dbReference type="EMBL" id="KGM08557.1"/>
    </source>
</evidence>
<evidence type="ECO:0000259" key="3">
    <source>
        <dbReference type="Pfam" id="PF07987"/>
    </source>
</evidence>